<evidence type="ECO:0000256" key="2">
    <source>
        <dbReference type="SAM" id="Phobius"/>
    </source>
</evidence>
<feature type="compositionally biased region" description="Polar residues" evidence="1">
    <location>
        <begin position="229"/>
        <end position="248"/>
    </location>
</feature>
<feature type="transmembrane region" description="Helical" evidence="2">
    <location>
        <begin position="137"/>
        <end position="158"/>
    </location>
</feature>
<proteinExistence type="predicted"/>
<evidence type="ECO:0000313" key="4">
    <source>
        <dbReference type="Proteomes" id="UP000326546"/>
    </source>
</evidence>
<name>A0A5J6VA48_9MICO</name>
<feature type="region of interest" description="Disordered" evidence="1">
    <location>
        <begin position="220"/>
        <end position="257"/>
    </location>
</feature>
<dbReference type="EMBL" id="CP044427">
    <property type="protein sequence ID" value="QFG69962.1"/>
    <property type="molecule type" value="Genomic_DNA"/>
</dbReference>
<dbReference type="KEGG" id="serw:FY030_15725"/>
<keyword evidence="2" id="KW-0472">Membrane</keyword>
<keyword evidence="2" id="KW-0812">Transmembrane</keyword>
<evidence type="ECO:0008006" key="5">
    <source>
        <dbReference type="Google" id="ProtNLM"/>
    </source>
</evidence>
<organism evidence="3 4">
    <name type="scientific">Ornithinimicrobium pratense</name>
    <dbReference type="NCBI Taxonomy" id="2593973"/>
    <lineage>
        <taxon>Bacteria</taxon>
        <taxon>Bacillati</taxon>
        <taxon>Actinomycetota</taxon>
        <taxon>Actinomycetes</taxon>
        <taxon>Micrococcales</taxon>
        <taxon>Ornithinimicrobiaceae</taxon>
        <taxon>Ornithinimicrobium</taxon>
    </lineage>
</organism>
<dbReference type="RefSeq" id="WP_158062456.1">
    <property type="nucleotide sequence ID" value="NZ_CP044427.1"/>
</dbReference>
<sequence length="257" mass="25954">MALRSRASGAGGRGADRASAEVALRDRLGAVAVLAGVGVFVTVFALAVRTPGTAYVWHLNMVSDLGDRSCHVRDARWICSPGHVLFNSGLILTGGLLAVAGSLLLRLWGRILAGSVVVMGVGLVVAGLFTATDHGAIHLVGVVLALVAPGLGLLWSAARPETGWLDSHRVVRGLLGGAALLLAAESRLPDAVLPRGAGELGIVFFLVSALVVEAMRLRPGGGAGGSQGPTSRSADGTAATPSASQSPVPRSAASADR</sequence>
<evidence type="ECO:0000313" key="3">
    <source>
        <dbReference type="EMBL" id="QFG69962.1"/>
    </source>
</evidence>
<keyword evidence="4" id="KW-1185">Reference proteome</keyword>
<evidence type="ECO:0000256" key="1">
    <source>
        <dbReference type="SAM" id="MobiDB-lite"/>
    </source>
</evidence>
<feature type="transmembrane region" description="Helical" evidence="2">
    <location>
        <begin position="112"/>
        <end position="131"/>
    </location>
</feature>
<accession>A0A5J6VA48</accession>
<gene>
    <name evidence="3" type="ORF">FY030_15725</name>
</gene>
<feature type="transmembrane region" description="Helical" evidence="2">
    <location>
        <begin position="84"/>
        <end position="105"/>
    </location>
</feature>
<feature type="transmembrane region" description="Helical" evidence="2">
    <location>
        <begin position="28"/>
        <end position="48"/>
    </location>
</feature>
<dbReference type="AlphaFoldDB" id="A0A5J6VA48"/>
<dbReference type="Proteomes" id="UP000326546">
    <property type="component" value="Chromosome"/>
</dbReference>
<keyword evidence="2" id="KW-1133">Transmembrane helix</keyword>
<protein>
    <recommendedName>
        <fullName evidence="5">DUF998 domain-containing protein</fullName>
    </recommendedName>
</protein>
<dbReference type="OrthoDB" id="2294590at2"/>
<reference evidence="3 4" key="1">
    <citation type="submission" date="2019-09" db="EMBL/GenBank/DDBJ databases">
        <title>Serinicoccus pratensis sp. nov., isolated from meadow soil.</title>
        <authorList>
            <person name="Zhang W."/>
        </authorList>
    </citation>
    <scope>NUCLEOTIDE SEQUENCE [LARGE SCALE GENOMIC DNA]</scope>
    <source>
        <strain evidence="3 4">W204</strain>
    </source>
</reference>